<evidence type="ECO:0000256" key="1">
    <source>
        <dbReference type="SAM" id="MobiDB-lite"/>
    </source>
</evidence>
<dbReference type="InterPro" id="IPR053139">
    <property type="entry name" value="Surface_bspA-like"/>
</dbReference>
<reference evidence="4 5" key="1">
    <citation type="submission" date="2024-04" db="EMBL/GenBank/DDBJ databases">
        <title>Tritrichomonas musculus Genome.</title>
        <authorList>
            <person name="Alves-Ferreira E."/>
            <person name="Grigg M."/>
            <person name="Lorenzi H."/>
            <person name="Galac M."/>
        </authorList>
    </citation>
    <scope>NUCLEOTIDE SEQUENCE [LARGE SCALE GENOMIC DNA]</scope>
    <source>
        <strain evidence="4 5">EAF2021</strain>
    </source>
</reference>
<gene>
    <name evidence="4" type="ORF">M9Y10_033333</name>
</gene>
<dbReference type="PANTHER" id="PTHR45661:SF3">
    <property type="entry name" value="IG-LIKE DOMAIN-CONTAINING PROTEIN"/>
    <property type="match status" value="1"/>
</dbReference>
<feature type="region of interest" description="Disordered" evidence="1">
    <location>
        <begin position="649"/>
        <end position="716"/>
    </location>
</feature>
<evidence type="ECO:0000313" key="5">
    <source>
        <dbReference type="Proteomes" id="UP001470230"/>
    </source>
</evidence>
<keyword evidence="5" id="KW-1185">Reference proteome</keyword>
<organism evidence="4 5">
    <name type="scientific">Tritrichomonas musculus</name>
    <dbReference type="NCBI Taxonomy" id="1915356"/>
    <lineage>
        <taxon>Eukaryota</taxon>
        <taxon>Metamonada</taxon>
        <taxon>Parabasalia</taxon>
        <taxon>Tritrichomonadida</taxon>
        <taxon>Tritrichomonadidae</taxon>
        <taxon>Tritrichomonas</taxon>
    </lineage>
</organism>
<keyword evidence="2" id="KW-0812">Transmembrane</keyword>
<accession>A0ABR2KDT5</accession>
<keyword evidence="3" id="KW-0732">Signal</keyword>
<evidence type="ECO:0000313" key="4">
    <source>
        <dbReference type="EMBL" id="KAK8888602.1"/>
    </source>
</evidence>
<feature type="compositionally biased region" description="Polar residues" evidence="1">
    <location>
        <begin position="688"/>
        <end position="712"/>
    </location>
</feature>
<keyword evidence="2" id="KW-1133">Transmembrane helix</keyword>
<dbReference type="EMBL" id="JAPFFF010000005">
    <property type="protein sequence ID" value="KAK8888602.1"/>
    <property type="molecule type" value="Genomic_DNA"/>
</dbReference>
<dbReference type="PANTHER" id="PTHR45661">
    <property type="entry name" value="SURFACE ANTIGEN"/>
    <property type="match status" value="1"/>
</dbReference>
<feature type="chain" id="PRO_5045122788" description="Surface antigen BspA-like" evidence="3">
    <location>
        <begin position="16"/>
        <end position="1043"/>
    </location>
</feature>
<evidence type="ECO:0000256" key="2">
    <source>
        <dbReference type="SAM" id="Phobius"/>
    </source>
</evidence>
<dbReference type="Proteomes" id="UP001470230">
    <property type="component" value="Unassembled WGS sequence"/>
</dbReference>
<dbReference type="Gene3D" id="3.80.10.10">
    <property type="entry name" value="Ribonuclease Inhibitor"/>
    <property type="match status" value="3"/>
</dbReference>
<feature type="transmembrane region" description="Helical" evidence="2">
    <location>
        <begin position="992"/>
        <end position="1017"/>
    </location>
</feature>
<dbReference type="InterPro" id="IPR032675">
    <property type="entry name" value="LRR_dom_sf"/>
</dbReference>
<dbReference type="InterPro" id="IPR026906">
    <property type="entry name" value="LRR_5"/>
</dbReference>
<dbReference type="Pfam" id="PF13306">
    <property type="entry name" value="LRR_5"/>
    <property type="match status" value="4"/>
</dbReference>
<name>A0ABR2KDT5_9EUKA</name>
<evidence type="ECO:0000256" key="3">
    <source>
        <dbReference type="SAM" id="SignalP"/>
    </source>
</evidence>
<keyword evidence="2" id="KW-0472">Membrane</keyword>
<proteinExistence type="predicted"/>
<feature type="region of interest" description="Disordered" evidence="1">
    <location>
        <begin position="1024"/>
        <end position="1043"/>
    </location>
</feature>
<comment type="caution">
    <text evidence="4">The sequence shown here is derived from an EMBL/GenBank/DDBJ whole genome shotgun (WGS) entry which is preliminary data.</text>
</comment>
<feature type="compositionally biased region" description="Polar residues" evidence="1">
    <location>
        <begin position="1030"/>
        <end position="1043"/>
    </location>
</feature>
<feature type="compositionally biased region" description="Polar residues" evidence="1">
    <location>
        <begin position="662"/>
        <end position="676"/>
    </location>
</feature>
<sequence length="1043" mass="112152">MFFIFLISCLSTTHRETREEVDENGITYRLNKTTGIATIIRSKCPTEDKTLQISGDINIDTFPYKVDTIEEEAFFGCEHLVGDLTIPDSITFIGYKAFANCGFTGSLTFNAPVDIDASLFSGSDKWTGSLTIGNKVPSIGDRAFEGLFLNGKSLSIGSGVKSIGSMAFYGCKFSTSETITIPSNVEKVGGQFLAYVTGSKNLDLQATIPVLSQISMLGLESFETLKISHTKALGENCLMGYKNFKTITVENCEKFLNFAFANTSFDQDLVISSEVIEIKQGAFAFSSWSGSLTINAKVDEIDPSVFSGARFGGSKLTITNVKSIGARAFENCFTNVVTVSLGTIEKFGSMAFYGCKLDIIIIPSQTSQIGRAAFHGAKANELSLDTNLDATNSTWFEGKNEINRLILGSKITKITNSTFSYCSNYKGGLTIKGSLTAIEDKAFYHCSGFSGSFTIPETVKSIGESSFSFATGFDGDLIINADVSTIDSTMFSESGFKGSLTIGNYVTEIGSRAFELISSFKGNLTIGSNVQKIGSMAFYGTEFTGSLVIPDKVTIIESHAFMNSKFDTIKIMSNNLNVSQKAFHGMSSLTTVTYCGYNEIKCQDSIFDDTLEGIQAPSFYLFDTVCGRPRKSVLCSACNVQYEGHTCVDPTASLTKAPPPTQSESPSASPKETQYVPTLAPTKAPTKAPTQSPTKAPTQSPTQAPSQGSTVVVPSGKEVTISDEKVSKVVLEGDAIVNIQTSSDINISPSAGNHQKTTLTLNVIKASKLKITSFDDITVKLNSDAPVSFEDSTAVTIEASKPLSINQLNSHSTRKASTFKASGSEVTIKQVTLNGQDKTISFEGKSVIQDIQVNGNTKGTLNGAVISGKTNIDTNAELNLNNYDIRKTSNIDLHYNDFGSKTILKFISTRATSLAQNFDPANVNVYFNNDKASGEVKIIEGIDEGKCSSILDRIKLPNTRFSASCDGGNVVVKASEDDNQNNDNTPSKGNNMLLIIVIAAVVVVFIIAIIVVVVIIMKKKGKKDDDRSLSENVGSSLQSPLLF</sequence>
<evidence type="ECO:0008006" key="6">
    <source>
        <dbReference type="Google" id="ProtNLM"/>
    </source>
</evidence>
<feature type="signal peptide" evidence="3">
    <location>
        <begin position="1"/>
        <end position="15"/>
    </location>
</feature>
<protein>
    <recommendedName>
        <fullName evidence="6">Surface antigen BspA-like</fullName>
    </recommendedName>
</protein>